<keyword evidence="4" id="KW-0372">Hormone</keyword>
<dbReference type="Gene3D" id="1.10.2010.10">
    <property type="entry name" value="Crustacean CHH/MIH/GIH neurohormone"/>
    <property type="match status" value="1"/>
</dbReference>
<keyword evidence="10" id="KW-1185">Reference proteome</keyword>
<dbReference type="InterPro" id="IPR001262">
    <property type="entry name" value="Hyperglycemic2"/>
</dbReference>
<comment type="caution">
    <text evidence="9">The sequence shown here is derived from an EMBL/GenBank/DDBJ whole genome shotgun (WGS) entry which is preliminary data.</text>
</comment>
<evidence type="ECO:0000256" key="1">
    <source>
        <dbReference type="ARBA" id="ARBA00004613"/>
    </source>
</evidence>
<proteinExistence type="inferred from homology"/>
<keyword evidence="3" id="KW-0964">Secreted</keyword>
<evidence type="ECO:0000313" key="9">
    <source>
        <dbReference type="EMBL" id="KAK8402029.1"/>
    </source>
</evidence>
<dbReference type="PANTHER" id="PTHR35981:SF2">
    <property type="entry name" value="ION TRANSPORT PEPTIDE, ISOFORM C"/>
    <property type="match status" value="1"/>
</dbReference>
<dbReference type="PRINTS" id="PR00550">
    <property type="entry name" value="HYPRGLYCEMIC"/>
</dbReference>
<feature type="disulfide bond" evidence="7">
    <location>
        <begin position="191"/>
        <end position="207"/>
    </location>
</feature>
<dbReference type="EMBL" id="JARAKH010000008">
    <property type="protein sequence ID" value="KAK8402029.1"/>
    <property type="molecule type" value="Genomic_DNA"/>
</dbReference>
<sequence length="270" mass="30840">MLLLMLRYLLNKARNSIMTITYKENHLVPQVKRVFQAGDINLNFLLGHGQLLAHFCKQFHLQLDLQCSDVGDLSNLLGLSLHGGLRQNNGEVPLKSWEAKDVSRSPFDVTPVLPLSHSLRPPVAQSSPVRGIMMSCANSKFSYQRMWLLAVVVMAALWSLSVQRTAARMIDDECPNLIGNRDLYEKVDWICEDCANIFRKIRMGYRCRRNCFYNEEFTWCISATENTEHKKELMQWVAILRATPERHRSFLTSIQGGAAIRPHADDGTAY</sequence>
<evidence type="ECO:0000256" key="3">
    <source>
        <dbReference type="ARBA" id="ARBA00022525"/>
    </source>
</evidence>
<name>A0AAW0UPG1_SCYPA</name>
<dbReference type="InterPro" id="IPR001166">
    <property type="entry name" value="Hyperglycemic"/>
</dbReference>
<evidence type="ECO:0000256" key="4">
    <source>
        <dbReference type="ARBA" id="ARBA00022702"/>
    </source>
</evidence>
<feature type="transmembrane region" description="Helical" evidence="8">
    <location>
        <begin position="143"/>
        <end position="160"/>
    </location>
</feature>
<dbReference type="PANTHER" id="PTHR35981">
    <property type="entry name" value="ION TRANSPORT PEPTIDE, ISOFORM C"/>
    <property type="match status" value="1"/>
</dbReference>
<accession>A0AAW0UPG1</accession>
<dbReference type="GO" id="GO:0005576">
    <property type="term" value="C:extracellular region"/>
    <property type="evidence" value="ECO:0007669"/>
    <property type="project" value="UniProtKB-SubCell"/>
</dbReference>
<gene>
    <name evidence="9" type="ORF">O3P69_001244</name>
</gene>
<comment type="similarity">
    <text evidence="2">Belongs to the arthropod CHH/MIH/GIH/VIH hormone family.</text>
</comment>
<dbReference type="GO" id="GO:0005184">
    <property type="term" value="F:neuropeptide hormone activity"/>
    <property type="evidence" value="ECO:0007669"/>
    <property type="project" value="InterPro"/>
</dbReference>
<evidence type="ECO:0000256" key="6">
    <source>
        <dbReference type="ARBA" id="ARBA00023320"/>
    </source>
</evidence>
<evidence type="ECO:0000256" key="2">
    <source>
        <dbReference type="ARBA" id="ARBA00005447"/>
    </source>
</evidence>
<dbReference type="GO" id="GO:0007623">
    <property type="term" value="P:circadian rhythm"/>
    <property type="evidence" value="ECO:0007669"/>
    <property type="project" value="TreeGrafter"/>
</dbReference>
<keyword evidence="8" id="KW-0472">Membrane</keyword>
<dbReference type="GO" id="GO:0007218">
    <property type="term" value="P:neuropeptide signaling pathway"/>
    <property type="evidence" value="ECO:0007669"/>
    <property type="project" value="UniProtKB-KW"/>
</dbReference>
<dbReference type="Proteomes" id="UP001487740">
    <property type="component" value="Unassembled WGS sequence"/>
</dbReference>
<keyword evidence="8" id="KW-0812">Transmembrane</keyword>
<organism evidence="9 10">
    <name type="scientific">Scylla paramamosain</name>
    <name type="common">Mud crab</name>
    <dbReference type="NCBI Taxonomy" id="85552"/>
    <lineage>
        <taxon>Eukaryota</taxon>
        <taxon>Metazoa</taxon>
        <taxon>Ecdysozoa</taxon>
        <taxon>Arthropoda</taxon>
        <taxon>Crustacea</taxon>
        <taxon>Multicrustacea</taxon>
        <taxon>Malacostraca</taxon>
        <taxon>Eumalacostraca</taxon>
        <taxon>Eucarida</taxon>
        <taxon>Decapoda</taxon>
        <taxon>Pleocyemata</taxon>
        <taxon>Brachyura</taxon>
        <taxon>Eubrachyura</taxon>
        <taxon>Portunoidea</taxon>
        <taxon>Portunidae</taxon>
        <taxon>Portuninae</taxon>
        <taxon>Scylla</taxon>
    </lineage>
</organism>
<keyword evidence="8" id="KW-1133">Transmembrane helix</keyword>
<dbReference type="PROSITE" id="PS01250">
    <property type="entry name" value="CHH_MIH_GIH"/>
    <property type="match status" value="1"/>
</dbReference>
<protein>
    <submittedName>
        <fullName evidence="9">Uncharacterized protein</fullName>
    </submittedName>
</protein>
<dbReference type="Pfam" id="PF01147">
    <property type="entry name" value="Crust_neurohorm"/>
    <property type="match status" value="1"/>
</dbReference>
<comment type="subcellular location">
    <subcellularLocation>
        <location evidence="1">Secreted</location>
    </subcellularLocation>
</comment>
<feature type="disulfide bond" evidence="7">
    <location>
        <begin position="174"/>
        <end position="211"/>
    </location>
</feature>
<evidence type="ECO:0000256" key="7">
    <source>
        <dbReference type="PIRSR" id="PIRSR631098-51"/>
    </source>
</evidence>
<feature type="disulfide bond" evidence="7">
    <location>
        <begin position="194"/>
        <end position="220"/>
    </location>
</feature>
<dbReference type="PRINTS" id="PR00549">
    <property type="entry name" value="HYPRGLYCEMC2"/>
</dbReference>
<dbReference type="AlphaFoldDB" id="A0AAW0UPG1"/>
<dbReference type="SUPFAM" id="SSF81778">
    <property type="entry name" value="Crustacean CHH/MIH/GIH neurohormone"/>
    <property type="match status" value="1"/>
</dbReference>
<keyword evidence="5 7" id="KW-1015">Disulfide bond</keyword>
<evidence type="ECO:0000313" key="10">
    <source>
        <dbReference type="Proteomes" id="UP001487740"/>
    </source>
</evidence>
<keyword evidence="6" id="KW-0527">Neuropeptide</keyword>
<reference evidence="9 10" key="1">
    <citation type="submission" date="2023-03" db="EMBL/GenBank/DDBJ databases">
        <title>High-quality genome of Scylla paramamosain provides insights in environmental adaptation.</title>
        <authorList>
            <person name="Zhang L."/>
        </authorList>
    </citation>
    <scope>NUCLEOTIDE SEQUENCE [LARGE SCALE GENOMIC DNA]</scope>
    <source>
        <strain evidence="9">LZ_2023a</strain>
        <tissue evidence="9">Muscle</tissue>
    </source>
</reference>
<dbReference type="InterPro" id="IPR035957">
    <property type="entry name" value="Crust_neurohorm_sf"/>
</dbReference>
<dbReference type="InterPro" id="IPR018251">
    <property type="entry name" value="Crust_neurhormone_CS"/>
</dbReference>
<evidence type="ECO:0000256" key="8">
    <source>
        <dbReference type="SAM" id="Phobius"/>
    </source>
</evidence>
<evidence type="ECO:0000256" key="5">
    <source>
        <dbReference type="ARBA" id="ARBA00023157"/>
    </source>
</evidence>
<dbReference type="InterPro" id="IPR031098">
    <property type="entry name" value="Crust_neurohorm"/>
</dbReference>